<reference evidence="4 5" key="1">
    <citation type="submission" date="2019-09" db="EMBL/GenBank/DDBJ databases">
        <title>Bird 10,000 Genomes (B10K) Project - Family phase.</title>
        <authorList>
            <person name="Zhang G."/>
        </authorList>
    </citation>
    <scope>NUCLEOTIDE SEQUENCE [LARGE SCALE GENOMIC DNA]</scope>
    <source>
        <strain evidence="4">B10K-DU-029-50</strain>
        <tissue evidence="4">Heart</tissue>
    </source>
</reference>
<evidence type="ECO:0000256" key="1">
    <source>
        <dbReference type="ARBA" id="ARBA00022729"/>
    </source>
</evidence>
<evidence type="ECO:0000256" key="2">
    <source>
        <dbReference type="ARBA" id="ARBA00023180"/>
    </source>
</evidence>
<keyword evidence="1" id="KW-0732">Signal</keyword>
<dbReference type="InterPro" id="IPR026664">
    <property type="entry name" value="Stereocilin-rel"/>
</dbReference>
<evidence type="ECO:0000313" key="5">
    <source>
        <dbReference type="Proteomes" id="UP000575029"/>
    </source>
</evidence>
<dbReference type="PANTHER" id="PTHR23412:SF18">
    <property type="entry name" value="OTOANCORIN"/>
    <property type="match status" value="1"/>
</dbReference>
<keyword evidence="5" id="KW-1185">Reference proteome</keyword>
<sequence length="1086" mass="120621">SSNVWTADLLTKVMAYFHAQGVMLTLSSLQTSIKSYLKNLLYQPRQLLSEFQQLDQQQFQTAMKYLFKSKKEHLELGNIILDWDKTRERIFHSPGVNRTLFLVTLDKCFLALSALDCVDILSQVLRMSAVNYLQPDVIGSLPNLLLEDAFRNLSSLFKDLYDRTSASTQRALYGWMKQILQKSYIMSEFNEPTSWVSAESLWILGRYMVHLPLEEILKISLNEIRLFISYDNATKQLDTVYDITPELAQALLERINSSGFDMRNTSTIYRHGCFPFSFMAALGLLVCFYDDLEQMDAAIARALLHQMIKCNQLTGFQAEVHELKSLLLNTAMQNQTLNDTLGSLSDAVVGLTSSQLESLSPEAVHNAIATLNQVSGWAKSQVMILSSKYLSYEKVLSFHNVSQMGVLLTGVGTWALHSMNPRELSHIIRGTTSQYLSSLSPAQQQGILRKIAASRDFSSSVKDIQGAFFKEVSLSGLWKQIGYNSSMLKEKELRRSQALYLYELLSKENCSADLLSTGQLVKGVTCQLIESMDTDIFLNSFKFFEMNLHLLSPYQVNCLAWKFWDVSNGSIPPFLLVALPSEYLEYISGPLCVPFLERLGKTGMDLLNPSHHKRDAVLQKVQECLNSSIADEYDVDLLGNLICHLPPAFLHGRMSLKAMAAALHQFKLCQELSHEQKTEIKYKLLQLYGSSNNWTAETTLDVGPFIALLSEVELHVLAEKFPDIILQIAKTIGPVSSAEELLSAVFESVSNNTASSRSPLSRPDCLGTRAPSSNEIIKLAEANVFWSVQELKCMDPETFDKNVELLGAVSGFNSSQLIALKEKAKQIWGSLPHWRSYQIVSLGRIAVVLTEHEIRELDLHSIDTVFVLSQQTEWTLTQARAILQGFLEDSGQTINTLKSFDLVGLGAILCALNSTEITSIRTAEFSAAVARIGLLFCSTSVLRQFKKITESIFGAATSWNGSILQEIGTIAGGLNEDELKAFDKRLMPYFQPSAVRLIPPEIFQALSPEQIASLGPENAAMVTGSQREHLDASQLQSLGLALDGARTSSSGTQSSAASPQEGQTPAPSGAPCLSGFGIWLCAVFTL</sequence>
<dbReference type="GO" id="GO:0007160">
    <property type="term" value="P:cell-matrix adhesion"/>
    <property type="evidence" value="ECO:0007669"/>
    <property type="project" value="TreeGrafter"/>
</dbReference>
<dbReference type="PANTHER" id="PTHR23412">
    <property type="entry name" value="STEREOCILIN RELATED"/>
    <property type="match status" value="1"/>
</dbReference>
<dbReference type="Proteomes" id="UP000575029">
    <property type="component" value="Unassembled WGS sequence"/>
</dbReference>
<keyword evidence="2" id="KW-0325">Glycoprotein</keyword>
<dbReference type="AlphaFoldDB" id="A0A7K6E6Z5"/>
<dbReference type="GO" id="GO:0009986">
    <property type="term" value="C:cell surface"/>
    <property type="evidence" value="ECO:0007669"/>
    <property type="project" value="TreeGrafter"/>
</dbReference>
<feature type="compositionally biased region" description="Low complexity" evidence="3">
    <location>
        <begin position="1044"/>
        <end position="1058"/>
    </location>
</feature>
<proteinExistence type="predicted"/>
<organism evidence="4 5">
    <name type="scientific">Grantiella picta</name>
    <dbReference type="NCBI Taxonomy" id="266360"/>
    <lineage>
        <taxon>Eukaryota</taxon>
        <taxon>Metazoa</taxon>
        <taxon>Chordata</taxon>
        <taxon>Craniata</taxon>
        <taxon>Vertebrata</taxon>
        <taxon>Euteleostomi</taxon>
        <taxon>Archelosauria</taxon>
        <taxon>Archosauria</taxon>
        <taxon>Dinosauria</taxon>
        <taxon>Saurischia</taxon>
        <taxon>Theropoda</taxon>
        <taxon>Coelurosauria</taxon>
        <taxon>Aves</taxon>
        <taxon>Neognathae</taxon>
        <taxon>Neoaves</taxon>
        <taxon>Telluraves</taxon>
        <taxon>Australaves</taxon>
        <taxon>Passeriformes</taxon>
        <taxon>Meliphagoidea</taxon>
        <taxon>Meliphagidae</taxon>
        <taxon>Grantiella</taxon>
    </lineage>
</organism>
<evidence type="ECO:0000313" key="4">
    <source>
        <dbReference type="EMBL" id="NWV34776.1"/>
    </source>
</evidence>
<protein>
    <submittedName>
        <fullName evidence="4">OTOAN protein</fullName>
    </submittedName>
</protein>
<feature type="region of interest" description="Disordered" evidence="3">
    <location>
        <begin position="1044"/>
        <end position="1068"/>
    </location>
</feature>
<feature type="non-terminal residue" evidence="4">
    <location>
        <position position="1086"/>
    </location>
</feature>
<evidence type="ECO:0000256" key="3">
    <source>
        <dbReference type="SAM" id="MobiDB-lite"/>
    </source>
</evidence>
<gene>
    <name evidence="4" type="primary">Otoa</name>
    <name evidence="4" type="ORF">GRAPIC_R14006</name>
</gene>
<comment type="caution">
    <text evidence="4">The sequence shown here is derived from an EMBL/GenBank/DDBJ whole genome shotgun (WGS) entry which is preliminary data.</text>
</comment>
<name>A0A7K6E6Z5_9PASS</name>
<dbReference type="EMBL" id="VZRM01002940">
    <property type="protein sequence ID" value="NWV34776.1"/>
    <property type="molecule type" value="Genomic_DNA"/>
</dbReference>
<accession>A0A7K6E6Z5</accession>
<feature type="non-terminal residue" evidence="4">
    <location>
        <position position="1"/>
    </location>
</feature>